<dbReference type="SUPFAM" id="SSF47384">
    <property type="entry name" value="Homodimeric domain of signal transducing histidine kinase"/>
    <property type="match status" value="1"/>
</dbReference>
<gene>
    <name evidence="11" type="ORF">IE331_09305</name>
</gene>
<accession>A0A927Q1W9</accession>
<evidence type="ECO:0000256" key="5">
    <source>
        <dbReference type="ARBA" id="ARBA00022679"/>
    </source>
</evidence>
<protein>
    <recommendedName>
        <fullName evidence="3">histidine kinase</fullName>
        <ecNumber evidence="3">2.7.13.3</ecNumber>
    </recommendedName>
</protein>
<dbReference type="InterPro" id="IPR004358">
    <property type="entry name" value="Sig_transdc_His_kin-like_C"/>
</dbReference>
<keyword evidence="9" id="KW-1133">Transmembrane helix</keyword>
<comment type="catalytic activity">
    <reaction evidence="1">
        <text>ATP + protein L-histidine = ADP + protein N-phospho-L-histidine.</text>
        <dbReference type="EC" id="2.7.13.3"/>
    </reaction>
</comment>
<keyword evidence="6 11" id="KW-0418">Kinase</keyword>
<keyword evidence="4" id="KW-0597">Phosphoprotein</keyword>
<evidence type="ECO:0000313" key="12">
    <source>
        <dbReference type="Proteomes" id="UP000616839"/>
    </source>
</evidence>
<keyword evidence="7" id="KW-0902">Two-component regulatory system</keyword>
<comment type="caution">
    <text evidence="11">The sequence shown here is derived from an EMBL/GenBank/DDBJ whole genome shotgun (WGS) entry which is preliminary data.</text>
</comment>
<dbReference type="InterPro" id="IPR036097">
    <property type="entry name" value="HisK_dim/P_sf"/>
</dbReference>
<dbReference type="PRINTS" id="PR00344">
    <property type="entry name" value="BCTRLSENSOR"/>
</dbReference>
<dbReference type="PANTHER" id="PTHR43711">
    <property type="entry name" value="TWO-COMPONENT HISTIDINE KINASE"/>
    <property type="match status" value="1"/>
</dbReference>
<feature type="region of interest" description="Disordered" evidence="8">
    <location>
        <begin position="338"/>
        <end position="364"/>
    </location>
</feature>
<sequence>MGRRLPVGGGVSLSTGDQLDIVVVVSAWAGGTGAVALVVAWFLRRRSVRVLTAFVALVAVAAVVAGTVGTARAMFLSAHDFEVVLLVAGVSGVVALLLALTVAAAFGHWSRTLRAEAVRFGESGTFVSDPGLPADLRELSEELARTGERLQESRSRELRLEESRRELVSWVSHDLRSPLAALRAMTEALEDGLAEDPERYHRQIRAEVDRMVRMVDDLFELSRIHAGVLQLSLQPVAVGDIVSEALAAADPVARARGVRLGGSVSEGLQVTADPAGLSRVVSNLVLNAIRHTPADGVVEVHGRDAGSGVELAVTDGCGGIPEEDLPRLFDVAWQGDAARTPHAPQPTQPTQPAQAQSGQPGERGAGLGLAIVKGLVEAHRGQVAVANAEPGCRFVVRLPASAPDPAL</sequence>
<evidence type="ECO:0000259" key="10">
    <source>
        <dbReference type="PROSITE" id="PS50109"/>
    </source>
</evidence>
<dbReference type="EC" id="2.7.13.3" evidence="3"/>
<dbReference type="AlphaFoldDB" id="A0A927Q1W9"/>
<dbReference type="CDD" id="cd00082">
    <property type="entry name" value="HisKA"/>
    <property type="match status" value="1"/>
</dbReference>
<keyword evidence="12" id="KW-1185">Reference proteome</keyword>
<comment type="subcellular location">
    <subcellularLocation>
        <location evidence="2">Cell membrane</location>
    </subcellularLocation>
</comment>
<organism evidence="11 12">
    <name type="scientific">Nocardioides donggukensis</name>
    <dbReference type="NCBI Taxonomy" id="2774019"/>
    <lineage>
        <taxon>Bacteria</taxon>
        <taxon>Bacillati</taxon>
        <taxon>Actinomycetota</taxon>
        <taxon>Actinomycetes</taxon>
        <taxon>Propionibacteriales</taxon>
        <taxon>Nocardioidaceae</taxon>
        <taxon>Nocardioides</taxon>
    </lineage>
</organism>
<proteinExistence type="predicted"/>
<dbReference type="GO" id="GO:0005886">
    <property type="term" value="C:plasma membrane"/>
    <property type="evidence" value="ECO:0007669"/>
    <property type="project" value="UniProtKB-SubCell"/>
</dbReference>
<evidence type="ECO:0000313" key="11">
    <source>
        <dbReference type="EMBL" id="MBD8869819.1"/>
    </source>
</evidence>
<evidence type="ECO:0000256" key="9">
    <source>
        <dbReference type="SAM" id="Phobius"/>
    </source>
</evidence>
<dbReference type="Pfam" id="PF02518">
    <property type="entry name" value="HATPase_c"/>
    <property type="match status" value="1"/>
</dbReference>
<evidence type="ECO:0000256" key="6">
    <source>
        <dbReference type="ARBA" id="ARBA00022777"/>
    </source>
</evidence>
<dbReference type="GO" id="GO:0000155">
    <property type="term" value="F:phosphorelay sensor kinase activity"/>
    <property type="evidence" value="ECO:0007669"/>
    <property type="project" value="InterPro"/>
</dbReference>
<keyword evidence="5" id="KW-0808">Transferase</keyword>
<evidence type="ECO:0000256" key="3">
    <source>
        <dbReference type="ARBA" id="ARBA00012438"/>
    </source>
</evidence>
<dbReference type="InterPro" id="IPR005467">
    <property type="entry name" value="His_kinase_dom"/>
</dbReference>
<dbReference type="Pfam" id="PF00512">
    <property type="entry name" value="HisKA"/>
    <property type="match status" value="1"/>
</dbReference>
<dbReference type="InterPro" id="IPR003661">
    <property type="entry name" value="HisK_dim/P_dom"/>
</dbReference>
<dbReference type="SUPFAM" id="SSF55874">
    <property type="entry name" value="ATPase domain of HSP90 chaperone/DNA topoisomerase II/histidine kinase"/>
    <property type="match status" value="1"/>
</dbReference>
<name>A0A927Q1W9_9ACTN</name>
<dbReference type="Gene3D" id="3.30.565.10">
    <property type="entry name" value="Histidine kinase-like ATPase, C-terminal domain"/>
    <property type="match status" value="1"/>
</dbReference>
<feature type="transmembrane region" description="Helical" evidence="9">
    <location>
        <begin position="50"/>
        <end position="71"/>
    </location>
</feature>
<dbReference type="InterPro" id="IPR050736">
    <property type="entry name" value="Sensor_HK_Regulatory"/>
</dbReference>
<dbReference type="InterPro" id="IPR036890">
    <property type="entry name" value="HATPase_C_sf"/>
</dbReference>
<dbReference type="FunFam" id="1.10.287.130:FF:000001">
    <property type="entry name" value="Two-component sensor histidine kinase"/>
    <property type="match status" value="1"/>
</dbReference>
<evidence type="ECO:0000256" key="8">
    <source>
        <dbReference type="SAM" id="MobiDB-lite"/>
    </source>
</evidence>
<dbReference type="SMART" id="SM00388">
    <property type="entry name" value="HisKA"/>
    <property type="match status" value="1"/>
</dbReference>
<evidence type="ECO:0000256" key="2">
    <source>
        <dbReference type="ARBA" id="ARBA00004236"/>
    </source>
</evidence>
<evidence type="ECO:0000256" key="7">
    <source>
        <dbReference type="ARBA" id="ARBA00023012"/>
    </source>
</evidence>
<keyword evidence="9" id="KW-0812">Transmembrane</keyword>
<dbReference type="InterPro" id="IPR003594">
    <property type="entry name" value="HATPase_dom"/>
</dbReference>
<dbReference type="SMART" id="SM00387">
    <property type="entry name" value="HATPase_c"/>
    <property type="match status" value="1"/>
</dbReference>
<evidence type="ECO:0000256" key="4">
    <source>
        <dbReference type="ARBA" id="ARBA00022553"/>
    </source>
</evidence>
<dbReference type="PROSITE" id="PS50109">
    <property type="entry name" value="HIS_KIN"/>
    <property type="match status" value="1"/>
</dbReference>
<evidence type="ECO:0000256" key="1">
    <source>
        <dbReference type="ARBA" id="ARBA00000085"/>
    </source>
</evidence>
<dbReference type="Gene3D" id="1.10.287.130">
    <property type="match status" value="1"/>
</dbReference>
<dbReference type="EMBL" id="JACYXZ010000002">
    <property type="protein sequence ID" value="MBD8869819.1"/>
    <property type="molecule type" value="Genomic_DNA"/>
</dbReference>
<feature type="transmembrane region" description="Helical" evidence="9">
    <location>
        <begin position="83"/>
        <end position="106"/>
    </location>
</feature>
<keyword evidence="9" id="KW-0472">Membrane</keyword>
<feature type="transmembrane region" description="Helical" evidence="9">
    <location>
        <begin position="21"/>
        <end position="43"/>
    </location>
</feature>
<feature type="domain" description="Histidine kinase" evidence="10">
    <location>
        <begin position="170"/>
        <end position="402"/>
    </location>
</feature>
<dbReference type="CDD" id="cd00075">
    <property type="entry name" value="HATPase"/>
    <property type="match status" value="1"/>
</dbReference>
<dbReference type="Proteomes" id="UP000616839">
    <property type="component" value="Unassembled WGS sequence"/>
</dbReference>
<dbReference type="PANTHER" id="PTHR43711:SF1">
    <property type="entry name" value="HISTIDINE KINASE 1"/>
    <property type="match status" value="1"/>
</dbReference>
<reference evidence="11" key="1">
    <citation type="submission" date="2020-09" db="EMBL/GenBank/DDBJ databases">
        <title>Nocardioides sp. strain MJB4 16S ribosomal RNA gene Genome sequencing and assembly.</title>
        <authorList>
            <person name="Kim I."/>
        </authorList>
    </citation>
    <scope>NUCLEOTIDE SEQUENCE</scope>
    <source>
        <strain evidence="11">MJB4</strain>
    </source>
</reference>